<keyword evidence="3 5" id="KW-1133">Transmembrane helix</keyword>
<evidence type="ECO:0000256" key="3">
    <source>
        <dbReference type="ARBA" id="ARBA00022989"/>
    </source>
</evidence>
<feature type="transmembrane region" description="Helical" evidence="5">
    <location>
        <begin position="59"/>
        <end position="80"/>
    </location>
</feature>
<feature type="domain" description="STAS" evidence="6">
    <location>
        <begin position="472"/>
        <end position="587"/>
    </location>
</feature>
<dbReference type="Pfam" id="PF00916">
    <property type="entry name" value="Sulfate_transp"/>
    <property type="match status" value="1"/>
</dbReference>
<feature type="transmembrane region" description="Helical" evidence="5">
    <location>
        <begin position="385"/>
        <end position="405"/>
    </location>
</feature>
<evidence type="ECO:0000256" key="2">
    <source>
        <dbReference type="ARBA" id="ARBA00022692"/>
    </source>
</evidence>
<feature type="transmembrane region" description="Helical" evidence="5">
    <location>
        <begin position="325"/>
        <end position="344"/>
    </location>
</feature>
<feature type="transmembrane region" description="Helical" evidence="5">
    <location>
        <begin position="212"/>
        <end position="230"/>
    </location>
</feature>
<evidence type="ECO:0000313" key="7">
    <source>
        <dbReference type="EMBL" id="MFD2112149.1"/>
    </source>
</evidence>
<evidence type="ECO:0000256" key="1">
    <source>
        <dbReference type="ARBA" id="ARBA00004141"/>
    </source>
</evidence>
<reference evidence="8" key="1">
    <citation type="journal article" date="2019" name="Int. J. Syst. Evol. Microbiol.">
        <title>The Global Catalogue of Microorganisms (GCM) 10K type strain sequencing project: providing services to taxonomists for standard genome sequencing and annotation.</title>
        <authorList>
            <consortium name="The Broad Institute Genomics Platform"/>
            <consortium name="The Broad Institute Genome Sequencing Center for Infectious Disease"/>
            <person name="Wu L."/>
            <person name="Ma J."/>
        </authorList>
    </citation>
    <scope>NUCLEOTIDE SEQUENCE [LARGE SCALE GENOMIC DNA]</scope>
    <source>
        <strain evidence="8">KACC 12597</strain>
    </source>
</reference>
<dbReference type="PANTHER" id="PTHR11814">
    <property type="entry name" value="SULFATE TRANSPORTER"/>
    <property type="match status" value="1"/>
</dbReference>
<keyword evidence="2 5" id="KW-0812">Transmembrane</keyword>
<feature type="transmembrane region" description="Helical" evidence="5">
    <location>
        <begin position="417"/>
        <end position="444"/>
    </location>
</feature>
<feature type="transmembrane region" description="Helical" evidence="5">
    <location>
        <begin position="133"/>
        <end position="155"/>
    </location>
</feature>
<feature type="transmembrane region" description="Helical" evidence="5">
    <location>
        <begin position="108"/>
        <end position="127"/>
    </location>
</feature>
<dbReference type="SUPFAM" id="SSF52091">
    <property type="entry name" value="SpoIIaa-like"/>
    <property type="match status" value="1"/>
</dbReference>
<feature type="transmembrane region" description="Helical" evidence="5">
    <location>
        <begin position="242"/>
        <end position="264"/>
    </location>
</feature>
<dbReference type="PROSITE" id="PS50801">
    <property type="entry name" value="STAS"/>
    <property type="match status" value="1"/>
</dbReference>
<dbReference type="Proteomes" id="UP001597337">
    <property type="component" value="Unassembled WGS sequence"/>
</dbReference>
<evidence type="ECO:0000259" key="6">
    <source>
        <dbReference type="PROSITE" id="PS50801"/>
    </source>
</evidence>
<feature type="transmembrane region" description="Helical" evidence="5">
    <location>
        <begin position="86"/>
        <end position="101"/>
    </location>
</feature>
<feature type="transmembrane region" description="Helical" evidence="5">
    <location>
        <begin position="359"/>
        <end position="378"/>
    </location>
</feature>
<keyword evidence="8" id="KW-1185">Reference proteome</keyword>
<dbReference type="EMBL" id="JBHUHX010000020">
    <property type="protein sequence ID" value="MFD2112149.1"/>
    <property type="molecule type" value="Genomic_DNA"/>
</dbReference>
<protein>
    <submittedName>
        <fullName evidence="7">SulP family inorganic anion transporter</fullName>
    </submittedName>
</protein>
<accession>A0ABW4Y7V7</accession>
<dbReference type="Gene3D" id="3.30.750.24">
    <property type="entry name" value="STAS domain"/>
    <property type="match status" value="1"/>
</dbReference>
<sequence length="614" mass="65767">MESRIRCPNLIATLDRHLLPDGSPIPFRLLIEVYGVVTHWIPLLGDLRHYRPEWLSHDVVAGLSVAAVQIPTAIAYAHLAGFPPEAGLYASMLPLLVYALFGSSRRLILGPDAATCAMIAALLIPLAGDDQDAFLRLSAGLAIAAGIIMVLGGTARMGFIVNFFARPILIGFLNGIAISIIVGQLGKLVGIAVENHDVGPALLELLKRFGEFNGPSLLLGFATLAILILLKRFLPRAPGALLALLLAGMAVYALGARALGISLIGEVPSGLPDFALPQIGYQGVQSIIMGAVGLVIVSFTSGMLTARSFAARHGESIDADREMRAIGLANIASGFFGGFAVTGADSRTAVNDASGGKTQLVSVVAALSTAGVVVFFATPLSYLPITGLAAVLIFSAWSLLDLQAYRDLWGMARFEFWLALLTTLSVLAIGVLPGVVLAILLALVNVLIRIYRPEDCLLGQVPGIDGYNDLALSPNSSPVPGILIYRFEAPLLFFNAEHFKSRILSLVDRSDPKPRWLVLSAEGMSQLDSTGAQALRETYDALLERGVRLVVARPKLFMRRLGQAMRLGETIGNENIFFSIRSAVESIQRRESHSGEHEVPQLGPLDYLMREDVR</sequence>
<dbReference type="RefSeq" id="WP_386026199.1">
    <property type="nucleotide sequence ID" value="NZ_JBHUHX010000020.1"/>
</dbReference>
<keyword evidence="4 5" id="KW-0472">Membrane</keyword>
<feature type="transmembrane region" description="Helical" evidence="5">
    <location>
        <begin position="167"/>
        <end position="192"/>
    </location>
</feature>
<dbReference type="InterPro" id="IPR002645">
    <property type="entry name" value="STAS_dom"/>
</dbReference>
<comment type="subcellular location">
    <subcellularLocation>
        <location evidence="1">Membrane</location>
        <topology evidence="1">Multi-pass membrane protein</topology>
    </subcellularLocation>
</comment>
<organism evidence="7 8">
    <name type="scientific">Thiorhodococcus fuscus</name>
    <dbReference type="NCBI Taxonomy" id="527200"/>
    <lineage>
        <taxon>Bacteria</taxon>
        <taxon>Pseudomonadati</taxon>
        <taxon>Pseudomonadota</taxon>
        <taxon>Gammaproteobacteria</taxon>
        <taxon>Chromatiales</taxon>
        <taxon>Chromatiaceae</taxon>
        <taxon>Thiorhodococcus</taxon>
    </lineage>
</organism>
<evidence type="ECO:0000313" key="8">
    <source>
        <dbReference type="Proteomes" id="UP001597337"/>
    </source>
</evidence>
<dbReference type="Pfam" id="PF01740">
    <property type="entry name" value="STAS"/>
    <property type="match status" value="1"/>
</dbReference>
<dbReference type="InterPro" id="IPR036513">
    <property type="entry name" value="STAS_dom_sf"/>
</dbReference>
<gene>
    <name evidence="7" type="ORF">ACFSJC_09890</name>
</gene>
<evidence type="ECO:0000256" key="4">
    <source>
        <dbReference type="ARBA" id="ARBA00023136"/>
    </source>
</evidence>
<evidence type="ECO:0000256" key="5">
    <source>
        <dbReference type="SAM" id="Phobius"/>
    </source>
</evidence>
<feature type="transmembrane region" description="Helical" evidence="5">
    <location>
        <begin position="284"/>
        <end position="304"/>
    </location>
</feature>
<dbReference type="CDD" id="cd07042">
    <property type="entry name" value="STAS_SulP_like_sulfate_transporter"/>
    <property type="match status" value="1"/>
</dbReference>
<dbReference type="InterPro" id="IPR001902">
    <property type="entry name" value="SLC26A/SulP_fam"/>
</dbReference>
<dbReference type="InterPro" id="IPR011547">
    <property type="entry name" value="SLC26A/SulP_dom"/>
</dbReference>
<name>A0ABW4Y7V7_9GAMM</name>
<comment type="caution">
    <text evidence="7">The sequence shown here is derived from an EMBL/GenBank/DDBJ whole genome shotgun (WGS) entry which is preliminary data.</text>
</comment>
<dbReference type="NCBIfam" id="TIGR00815">
    <property type="entry name" value="sulP"/>
    <property type="match status" value="1"/>
</dbReference>
<proteinExistence type="predicted"/>